<name>A0ABU9YRL2_9PROT</name>
<gene>
    <name evidence="2" type="ORF">WG926_24190</name>
</gene>
<protein>
    <submittedName>
        <fullName evidence="2">Uncharacterized protein</fullName>
    </submittedName>
</protein>
<evidence type="ECO:0000256" key="1">
    <source>
        <dbReference type="SAM" id="MobiDB-lite"/>
    </source>
</evidence>
<dbReference type="EMBL" id="JBBKTW010000011">
    <property type="protein sequence ID" value="MEN2991435.1"/>
    <property type="molecule type" value="Genomic_DNA"/>
</dbReference>
<feature type="region of interest" description="Disordered" evidence="1">
    <location>
        <begin position="108"/>
        <end position="160"/>
    </location>
</feature>
<evidence type="ECO:0000313" key="3">
    <source>
        <dbReference type="Proteomes" id="UP001413721"/>
    </source>
</evidence>
<proteinExistence type="predicted"/>
<keyword evidence="3" id="KW-1185">Reference proteome</keyword>
<comment type="caution">
    <text evidence="2">The sequence shown here is derived from an EMBL/GenBank/DDBJ whole genome shotgun (WGS) entry which is preliminary data.</text>
</comment>
<accession>A0ABU9YRL2</accession>
<evidence type="ECO:0000313" key="2">
    <source>
        <dbReference type="EMBL" id="MEN2991435.1"/>
    </source>
</evidence>
<organism evidence="2 3">
    <name type="scientific">Tistrella arctica</name>
    <dbReference type="NCBI Taxonomy" id="3133430"/>
    <lineage>
        <taxon>Bacteria</taxon>
        <taxon>Pseudomonadati</taxon>
        <taxon>Pseudomonadota</taxon>
        <taxon>Alphaproteobacteria</taxon>
        <taxon>Geminicoccales</taxon>
        <taxon>Geminicoccaceae</taxon>
        <taxon>Tistrella</taxon>
    </lineage>
</organism>
<reference evidence="2 3" key="1">
    <citation type="submission" date="2024-03" db="EMBL/GenBank/DDBJ databases">
        <title>High-quality draft genome sequencing of Tistrella sp. BH-R2-4.</title>
        <authorList>
            <person name="Dong C."/>
        </authorList>
    </citation>
    <scope>NUCLEOTIDE SEQUENCE [LARGE SCALE GENOMIC DNA]</scope>
    <source>
        <strain evidence="2 3">BH-R2-4</strain>
    </source>
</reference>
<sequence>MKRHPIEDAATFHAPPGASVRIYPRICMHVAAAAALATGLSAPAPLLGADIPSQGPVAYETTLLHQFDQRMRGPMEIAGQAAARADDLSVGAFAATLRERLPRIIGALDTAPPHESTGPQTLDDDDQDLARRLNTLSGDTVDDAFTQGAAHRAPRPVTDR</sequence>
<dbReference type="Proteomes" id="UP001413721">
    <property type="component" value="Unassembled WGS sequence"/>
</dbReference>
<dbReference type="RefSeq" id="WP_345932279.1">
    <property type="nucleotide sequence ID" value="NZ_JBBKTV010000002.1"/>
</dbReference>